<evidence type="ECO:0000313" key="2">
    <source>
        <dbReference type="Proteomes" id="UP001327560"/>
    </source>
</evidence>
<sequence length="107" mass="13148">MTLSDLELSNLKDLKGKLDGIYKEEDLFWRQRAKHRWIKNEDLNTQYFHQWATLRRKLNWVHHLNSDFGEVTNINKMTDMFRSYYIRLLGRRRSPLSWWMDIYALIG</sequence>
<dbReference type="Proteomes" id="UP001327560">
    <property type="component" value="Chromosome 2"/>
</dbReference>
<keyword evidence="2" id="KW-1185">Reference proteome</keyword>
<protein>
    <submittedName>
        <fullName evidence="1">Uncharacterized protein</fullName>
    </submittedName>
</protein>
<name>A0AAQ3K122_9LILI</name>
<organism evidence="1 2">
    <name type="scientific">Canna indica</name>
    <name type="common">Indian-shot</name>
    <dbReference type="NCBI Taxonomy" id="4628"/>
    <lineage>
        <taxon>Eukaryota</taxon>
        <taxon>Viridiplantae</taxon>
        <taxon>Streptophyta</taxon>
        <taxon>Embryophyta</taxon>
        <taxon>Tracheophyta</taxon>
        <taxon>Spermatophyta</taxon>
        <taxon>Magnoliopsida</taxon>
        <taxon>Liliopsida</taxon>
        <taxon>Zingiberales</taxon>
        <taxon>Cannaceae</taxon>
        <taxon>Canna</taxon>
    </lineage>
</organism>
<dbReference type="AlphaFoldDB" id="A0AAQ3K122"/>
<proteinExistence type="predicted"/>
<evidence type="ECO:0000313" key="1">
    <source>
        <dbReference type="EMBL" id="WOK99148.1"/>
    </source>
</evidence>
<reference evidence="1 2" key="1">
    <citation type="submission" date="2023-10" db="EMBL/GenBank/DDBJ databases">
        <title>Chromosome-scale genome assembly provides insights into flower coloration mechanisms of Canna indica.</title>
        <authorList>
            <person name="Li C."/>
        </authorList>
    </citation>
    <scope>NUCLEOTIDE SEQUENCE [LARGE SCALE GENOMIC DNA]</scope>
    <source>
        <tissue evidence="1">Flower</tissue>
    </source>
</reference>
<dbReference type="EMBL" id="CP136891">
    <property type="protein sequence ID" value="WOK99148.1"/>
    <property type="molecule type" value="Genomic_DNA"/>
</dbReference>
<accession>A0AAQ3K122</accession>
<gene>
    <name evidence="1" type="ORF">Cni_G07860</name>
</gene>